<reference evidence="4" key="1">
    <citation type="submission" date="2021-01" db="EMBL/GenBank/DDBJ databases">
        <title>Adiantum capillus-veneris genome.</title>
        <authorList>
            <person name="Fang Y."/>
            <person name="Liao Q."/>
        </authorList>
    </citation>
    <scope>NUCLEOTIDE SEQUENCE</scope>
    <source>
        <strain evidence="4">H3</strain>
        <tissue evidence="4">Leaf</tissue>
    </source>
</reference>
<organism evidence="4 5">
    <name type="scientific">Adiantum capillus-veneris</name>
    <name type="common">Maidenhair fern</name>
    <dbReference type="NCBI Taxonomy" id="13818"/>
    <lineage>
        <taxon>Eukaryota</taxon>
        <taxon>Viridiplantae</taxon>
        <taxon>Streptophyta</taxon>
        <taxon>Embryophyta</taxon>
        <taxon>Tracheophyta</taxon>
        <taxon>Polypodiopsida</taxon>
        <taxon>Polypodiidae</taxon>
        <taxon>Polypodiales</taxon>
        <taxon>Pteridineae</taxon>
        <taxon>Pteridaceae</taxon>
        <taxon>Vittarioideae</taxon>
        <taxon>Adiantum</taxon>
    </lineage>
</organism>
<keyword evidence="5" id="KW-1185">Reference proteome</keyword>
<dbReference type="GO" id="GO:0016491">
    <property type="term" value="F:oxidoreductase activity"/>
    <property type="evidence" value="ECO:0007669"/>
    <property type="project" value="InterPro"/>
</dbReference>
<dbReference type="InterPro" id="IPR013785">
    <property type="entry name" value="Aldolase_TIM"/>
</dbReference>
<dbReference type="Proteomes" id="UP000886520">
    <property type="component" value="Chromosome 18"/>
</dbReference>
<evidence type="ECO:0000313" key="5">
    <source>
        <dbReference type="Proteomes" id="UP000886520"/>
    </source>
</evidence>
<keyword evidence="2" id="KW-0288">FMN</keyword>
<dbReference type="InterPro" id="IPR045247">
    <property type="entry name" value="Oye-like"/>
</dbReference>
<dbReference type="EMBL" id="JABFUD020000018">
    <property type="protein sequence ID" value="KAI5066418.1"/>
    <property type="molecule type" value="Genomic_DNA"/>
</dbReference>
<keyword evidence="1" id="KW-0285">Flavoprotein</keyword>
<evidence type="ECO:0000256" key="3">
    <source>
        <dbReference type="ARBA" id="ARBA00022857"/>
    </source>
</evidence>
<proteinExistence type="predicted"/>
<comment type="caution">
    <text evidence="4">The sequence shown here is derived from an EMBL/GenBank/DDBJ whole genome shotgun (WGS) entry which is preliminary data.</text>
</comment>
<name>A0A9D4UEC2_ADICA</name>
<dbReference type="AlphaFoldDB" id="A0A9D4UEC2"/>
<sequence>MNLAYLHVTEPRFTNQGLKPSSEDDRHDDLLLLLREAFKGKMMLNGGYDRRSGMDAIRSGVADLISYGRLFI</sequence>
<dbReference type="SUPFAM" id="SSF51395">
    <property type="entry name" value="FMN-linked oxidoreductases"/>
    <property type="match status" value="1"/>
</dbReference>
<evidence type="ECO:0000256" key="2">
    <source>
        <dbReference type="ARBA" id="ARBA00022643"/>
    </source>
</evidence>
<dbReference type="PANTHER" id="PTHR22893:SF112">
    <property type="entry name" value="12-OXOPHYTODIENOATE REDUCTASE 3"/>
    <property type="match status" value="1"/>
</dbReference>
<evidence type="ECO:0000256" key="1">
    <source>
        <dbReference type="ARBA" id="ARBA00022630"/>
    </source>
</evidence>
<dbReference type="Gene3D" id="3.20.20.70">
    <property type="entry name" value="Aldolase class I"/>
    <property type="match status" value="1"/>
</dbReference>
<dbReference type="PANTHER" id="PTHR22893">
    <property type="entry name" value="NADH OXIDOREDUCTASE-RELATED"/>
    <property type="match status" value="1"/>
</dbReference>
<keyword evidence="3" id="KW-0521">NADP</keyword>
<gene>
    <name evidence="4" type="ORF">GOP47_0019042</name>
</gene>
<protein>
    <submittedName>
        <fullName evidence="4">Uncharacterized protein</fullName>
    </submittedName>
</protein>
<accession>A0A9D4UEC2</accession>
<dbReference type="OrthoDB" id="1663137at2759"/>
<evidence type="ECO:0000313" key="4">
    <source>
        <dbReference type="EMBL" id="KAI5066418.1"/>
    </source>
</evidence>
<dbReference type="GO" id="GO:0010181">
    <property type="term" value="F:FMN binding"/>
    <property type="evidence" value="ECO:0007669"/>
    <property type="project" value="InterPro"/>
</dbReference>